<dbReference type="Pfam" id="PF10326">
    <property type="entry name" value="7TM_GPCR_Str"/>
    <property type="match status" value="1"/>
</dbReference>
<evidence type="ECO:0000256" key="1">
    <source>
        <dbReference type="SAM" id="Phobius"/>
    </source>
</evidence>
<name>A0A6V7W2B5_MELEN</name>
<feature type="transmembrane region" description="Helical" evidence="1">
    <location>
        <begin position="168"/>
        <end position="191"/>
    </location>
</feature>
<dbReference type="AlphaFoldDB" id="A0A6V7W2B5"/>
<feature type="transmembrane region" description="Helical" evidence="1">
    <location>
        <begin position="212"/>
        <end position="235"/>
    </location>
</feature>
<dbReference type="SUPFAM" id="SSF81321">
    <property type="entry name" value="Family A G protein-coupled receptor-like"/>
    <property type="match status" value="1"/>
</dbReference>
<keyword evidence="1" id="KW-0472">Membrane</keyword>
<dbReference type="EMBL" id="CAJEWN010000395">
    <property type="protein sequence ID" value="CAD2181290.1"/>
    <property type="molecule type" value="Genomic_DNA"/>
</dbReference>
<sequence>MKRFTAVNVCSQFIYRYLVIVREKLGYLNGLGSPKLKYFISNSLFVNQTSRIFIYVLQSSFGYLKQFYFYEIFRIPLPPPTDLKFSIKLRSVNILWRHYLAIIASILLPIIILFTLSFLSNKPTPENEYLTNYELAQILEIDNYTLKNYVVSMRSSPNNLLSSITSTFATFLSFLTYIIIILCGIRIQFYVHRHYNGPNLETTRKVNRQISIVLWSQALLAILPFFSQTIINLSILNNSIFSLKFGFIITPSFISLIVVLNPLVTLLSVRNYRQIIFKLIKCNILFTNSNIISPSNNVLVTQENLGVIN</sequence>
<keyword evidence="1" id="KW-0812">Transmembrane</keyword>
<gene>
    <name evidence="2" type="ORF">MENT_LOCUS33427</name>
</gene>
<protein>
    <submittedName>
        <fullName evidence="2">Uncharacterized protein</fullName>
    </submittedName>
</protein>
<dbReference type="InterPro" id="IPR019428">
    <property type="entry name" value="7TM_GPCR_serpentine_rcpt_Str"/>
</dbReference>
<evidence type="ECO:0000313" key="3">
    <source>
        <dbReference type="Proteomes" id="UP000580250"/>
    </source>
</evidence>
<feature type="transmembrane region" description="Helical" evidence="1">
    <location>
        <begin position="247"/>
        <end position="269"/>
    </location>
</feature>
<organism evidence="2 3">
    <name type="scientific">Meloidogyne enterolobii</name>
    <name type="common">Root-knot nematode worm</name>
    <name type="synonym">Meloidogyne mayaguensis</name>
    <dbReference type="NCBI Taxonomy" id="390850"/>
    <lineage>
        <taxon>Eukaryota</taxon>
        <taxon>Metazoa</taxon>
        <taxon>Ecdysozoa</taxon>
        <taxon>Nematoda</taxon>
        <taxon>Chromadorea</taxon>
        <taxon>Rhabditida</taxon>
        <taxon>Tylenchina</taxon>
        <taxon>Tylenchomorpha</taxon>
        <taxon>Tylenchoidea</taxon>
        <taxon>Meloidogynidae</taxon>
        <taxon>Meloidogyninae</taxon>
        <taxon>Meloidogyne</taxon>
    </lineage>
</organism>
<proteinExistence type="predicted"/>
<comment type="caution">
    <text evidence="2">The sequence shown here is derived from an EMBL/GenBank/DDBJ whole genome shotgun (WGS) entry which is preliminary data.</text>
</comment>
<accession>A0A6V7W2B5</accession>
<evidence type="ECO:0000313" key="2">
    <source>
        <dbReference type="EMBL" id="CAD2181290.1"/>
    </source>
</evidence>
<dbReference type="Proteomes" id="UP000580250">
    <property type="component" value="Unassembled WGS sequence"/>
</dbReference>
<keyword evidence="1" id="KW-1133">Transmembrane helix</keyword>
<feature type="transmembrane region" description="Helical" evidence="1">
    <location>
        <begin position="99"/>
        <end position="119"/>
    </location>
</feature>
<reference evidence="2 3" key="1">
    <citation type="submission" date="2020-08" db="EMBL/GenBank/DDBJ databases">
        <authorList>
            <person name="Koutsovoulos G."/>
            <person name="Danchin GJ E."/>
        </authorList>
    </citation>
    <scope>NUCLEOTIDE SEQUENCE [LARGE SCALE GENOMIC DNA]</scope>
</reference>